<comment type="caution">
    <text evidence="1">The sequence shown here is derived from an EMBL/GenBank/DDBJ whole genome shotgun (WGS) entry which is preliminary data.</text>
</comment>
<dbReference type="Pfam" id="PF02585">
    <property type="entry name" value="PIG-L"/>
    <property type="match status" value="1"/>
</dbReference>
<accession>W4LFG8</accession>
<reference evidence="1 2" key="1">
    <citation type="journal article" date="2014" name="Nature">
        <title>An environmental bacterial taxon with a large and distinct metabolic repertoire.</title>
        <authorList>
            <person name="Wilson M.C."/>
            <person name="Mori T."/>
            <person name="Ruckert C."/>
            <person name="Uria A.R."/>
            <person name="Helf M.J."/>
            <person name="Takada K."/>
            <person name="Gernert C."/>
            <person name="Steffens U.A."/>
            <person name="Heycke N."/>
            <person name="Schmitt S."/>
            <person name="Rinke C."/>
            <person name="Helfrich E.J."/>
            <person name="Brachmann A.O."/>
            <person name="Gurgui C."/>
            <person name="Wakimoto T."/>
            <person name="Kracht M."/>
            <person name="Crusemann M."/>
            <person name="Hentschel U."/>
            <person name="Abe I."/>
            <person name="Matsunaga S."/>
            <person name="Kalinowski J."/>
            <person name="Takeyama H."/>
            <person name="Piel J."/>
        </authorList>
    </citation>
    <scope>NUCLEOTIDE SEQUENCE [LARGE SCALE GENOMIC DNA]</scope>
    <source>
        <strain evidence="2">TSY1</strain>
    </source>
</reference>
<gene>
    <name evidence="1" type="ORF">ETSY1_28015</name>
</gene>
<protein>
    <recommendedName>
        <fullName evidence="3">PIG-L family deacetylase</fullName>
    </recommendedName>
</protein>
<dbReference type="InterPro" id="IPR024078">
    <property type="entry name" value="LmbE-like_dom_sf"/>
</dbReference>
<dbReference type="PANTHER" id="PTHR12993:SF28">
    <property type="entry name" value="LMBE FAMILY PROTEIN"/>
    <property type="match status" value="1"/>
</dbReference>
<dbReference type="InterPro" id="IPR003737">
    <property type="entry name" value="GlcNAc_PI_deacetylase-related"/>
</dbReference>
<keyword evidence="2" id="KW-1185">Reference proteome</keyword>
<dbReference type="SUPFAM" id="SSF102588">
    <property type="entry name" value="LmbE-like"/>
    <property type="match status" value="1"/>
</dbReference>
<dbReference type="Gene3D" id="3.40.50.10320">
    <property type="entry name" value="LmbE-like"/>
    <property type="match status" value="1"/>
</dbReference>
<dbReference type="Proteomes" id="UP000019141">
    <property type="component" value="Unassembled WGS sequence"/>
</dbReference>
<proteinExistence type="predicted"/>
<sequence length="230" mass="26351">MSDLTPVLVVTPHPDDAEGGAGGSIVRWARQGRKVILVVCTQGDKGTSDRSLKPADLVKIREEEQRRAAEVLGVSELIFLGFPDQGLEDCSAFREKIVREIRRHHPGTVVTIDPYRRYIRHRDHAMCGRVTMDAIFPYARDHLSYPEHLEAGLEPHKVGELYLWGSEEPDAFLDISDTFTAKMDALYCHASQMKRPREEREAWARERYRVFGKRIGVELAEPFKRIEINR</sequence>
<dbReference type="GO" id="GO:0016811">
    <property type="term" value="F:hydrolase activity, acting on carbon-nitrogen (but not peptide) bonds, in linear amides"/>
    <property type="evidence" value="ECO:0007669"/>
    <property type="project" value="TreeGrafter"/>
</dbReference>
<evidence type="ECO:0000313" key="1">
    <source>
        <dbReference type="EMBL" id="ETW96091.1"/>
    </source>
</evidence>
<organism evidence="1 2">
    <name type="scientific">Entotheonella factor</name>
    <dbReference type="NCBI Taxonomy" id="1429438"/>
    <lineage>
        <taxon>Bacteria</taxon>
        <taxon>Pseudomonadati</taxon>
        <taxon>Nitrospinota/Tectimicrobiota group</taxon>
        <taxon>Candidatus Tectimicrobiota</taxon>
        <taxon>Candidatus Entotheonellia</taxon>
        <taxon>Candidatus Entotheonellales</taxon>
        <taxon>Candidatus Entotheonellaceae</taxon>
        <taxon>Candidatus Entotheonella</taxon>
    </lineage>
</organism>
<evidence type="ECO:0000313" key="2">
    <source>
        <dbReference type="Proteomes" id="UP000019141"/>
    </source>
</evidence>
<name>W4LFG8_ENTF1</name>
<dbReference type="HOGENOM" id="CLU_049311_3_2_7"/>
<dbReference type="AlphaFoldDB" id="W4LFG8"/>
<dbReference type="PANTHER" id="PTHR12993">
    <property type="entry name" value="N-ACETYLGLUCOSAMINYL-PHOSPHATIDYLINOSITOL DE-N-ACETYLASE-RELATED"/>
    <property type="match status" value="1"/>
</dbReference>
<dbReference type="EMBL" id="AZHW01000834">
    <property type="protein sequence ID" value="ETW96091.1"/>
    <property type="molecule type" value="Genomic_DNA"/>
</dbReference>
<evidence type="ECO:0008006" key="3">
    <source>
        <dbReference type="Google" id="ProtNLM"/>
    </source>
</evidence>